<evidence type="ECO:0000256" key="2">
    <source>
        <dbReference type="ARBA" id="ARBA00022692"/>
    </source>
</evidence>
<protein>
    <submittedName>
        <fullName evidence="7">DUF2781 domain-containing protein</fullName>
    </submittedName>
</protein>
<evidence type="ECO:0000256" key="5">
    <source>
        <dbReference type="SAM" id="Phobius"/>
    </source>
</evidence>
<evidence type="ECO:0000313" key="7">
    <source>
        <dbReference type="EMBL" id="SOX54926.1"/>
    </source>
</evidence>
<feature type="domain" description="EXPERA" evidence="6">
    <location>
        <begin position="15"/>
        <end position="154"/>
    </location>
</feature>
<dbReference type="EMBL" id="FXEG02000003">
    <property type="protein sequence ID" value="SOX54926.1"/>
    <property type="molecule type" value="Genomic_DNA"/>
</dbReference>
<dbReference type="InterPro" id="IPR033118">
    <property type="entry name" value="EXPERA"/>
</dbReference>
<sequence>MQDEQMQRDLVRRRLDYLLLPAFVLGIINAALLSLPEALGVPVATDSPWPPLRALHTWAVEQEPQHLVMPPALKASLLYDGFVQLPLLVVLTIGVWKLKSWPWLGTLALAYAVSAVMNMYFYFMQTFLGPDSPPHLTTYLPLNLPWLIVPMLVAYRFWPRTA</sequence>
<keyword evidence="2 5" id="KW-0812">Transmembrane</keyword>
<dbReference type="Pfam" id="PF05241">
    <property type="entry name" value="EBP"/>
    <property type="match status" value="1"/>
</dbReference>
<accession>A0A2K4YDS1</accession>
<dbReference type="GO" id="GO:0016020">
    <property type="term" value="C:membrane"/>
    <property type="evidence" value="ECO:0007669"/>
    <property type="project" value="UniProtKB-SubCell"/>
</dbReference>
<keyword evidence="4 5" id="KW-0472">Membrane</keyword>
<gene>
    <name evidence="7" type="ORF">MAAFP003_3606</name>
</gene>
<name>A0A2K4YDS1_9MYCO</name>
<feature type="transmembrane region" description="Helical" evidence="5">
    <location>
        <begin position="15"/>
        <end position="35"/>
    </location>
</feature>
<dbReference type="PROSITE" id="PS51751">
    <property type="entry name" value="EXPERA"/>
    <property type="match status" value="1"/>
</dbReference>
<evidence type="ECO:0000259" key="6">
    <source>
        <dbReference type="PROSITE" id="PS51751"/>
    </source>
</evidence>
<comment type="subcellular location">
    <subcellularLocation>
        <location evidence="1">Membrane</location>
        <topology evidence="1">Multi-pass membrane protein</topology>
    </subcellularLocation>
</comment>
<dbReference type="OrthoDB" id="4718313at2"/>
<dbReference type="AlphaFoldDB" id="A0A2K4YDS1"/>
<comment type="caution">
    <text evidence="7">The sequence shown here is derived from an EMBL/GenBank/DDBJ whole genome shotgun (WGS) entry which is preliminary data.</text>
</comment>
<reference evidence="7" key="1">
    <citation type="submission" date="2018-01" db="EMBL/GenBank/DDBJ databases">
        <authorList>
            <consortium name="Urmite Genomes"/>
        </authorList>
    </citation>
    <scope>NUCLEOTIDE SEQUENCE [LARGE SCALE GENOMIC DNA]</scope>
    <source>
        <strain evidence="7">AFP003</strain>
    </source>
</reference>
<feature type="transmembrane region" description="Helical" evidence="5">
    <location>
        <begin position="77"/>
        <end position="96"/>
    </location>
</feature>
<feature type="transmembrane region" description="Helical" evidence="5">
    <location>
        <begin position="136"/>
        <end position="158"/>
    </location>
</feature>
<feature type="transmembrane region" description="Helical" evidence="5">
    <location>
        <begin position="103"/>
        <end position="124"/>
    </location>
</feature>
<keyword evidence="3 5" id="KW-1133">Transmembrane helix</keyword>
<proteinExistence type="predicted"/>
<dbReference type="Proteomes" id="UP000236318">
    <property type="component" value="Unassembled WGS sequence"/>
</dbReference>
<keyword evidence="8" id="KW-1185">Reference proteome</keyword>
<organism evidence="7 8">
    <name type="scientific">Mycobacterium ahvazicum</name>
    <dbReference type="NCBI Taxonomy" id="1964395"/>
    <lineage>
        <taxon>Bacteria</taxon>
        <taxon>Bacillati</taxon>
        <taxon>Actinomycetota</taxon>
        <taxon>Actinomycetes</taxon>
        <taxon>Mycobacteriales</taxon>
        <taxon>Mycobacteriaceae</taxon>
        <taxon>Mycobacterium</taxon>
        <taxon>Mycobacterium simiae complex</taxon>
    </lineage>
</organism>
<evidence type="ECO:0000256" key="1">
    <source>
        <dbReference type="ARBA" id="ARBA00004141"/>
    </source>
</evidence>
<evidence type="ECO:0000256" key="3">
    <source>
        <dbReference type="ARBA" id="ARBA00022989"/>
    </source>
</evidence>
<evidence type="ECO:0000313" key="8">
    <source>
        <dbReference type="Proteomes" id="UP000236318"/>
    </source>
</evidence>
<evidence type="ECO:0000256" key="4">
    <source>
        <dbReference type="ARBA" id="ARBA00023136"/>
    </source>
</evidence>